<dbReference type="EMBL" id="LAZR01058298">
    <property type="protein sequence ID" value="KKK70194.1"/>
    <property type="molecule type" value="Genomic_DNA"/>
</dbReference>
<dbReference type="AlphaFoldDB" id="A0A0F8ZUZ9"/>
<feature type="non-terminal residue" evidence="2">
    <location>
        <position position="198"/>
    </location>
</feature>
<comment type="caution">
    <text evidence="2">The sequence shown here is derived from an EMBL/GenBank/DDBJ whole genome shotgun (WGS) entry which is preliminary data.</text>
</comment>
<keyword evidence="1" id="KW-0472">Membrane</keyword>
<name>A0A0F8ZUZ9_9ZZZZ</name>
<gene>
    <name evidence="2" type="ORF">LCGC14_2926430</name>
</gene>
<keyword evidence="1" id="KW-1133">Transmembrane helix</keyword>
<proteinExistence type="predicted"/>
<reference evidence="2" key="1">
    <citation type="journal article" date="2015" name="Nature">
        <title>Complex archaea that bridge the gap between prokaryotes and eukaryotes.</title>
        <authorList>
            <person name="Spang A."/>
            <person name="Saw J.H."/>
            <person name="Jorgensen S.L."/>
            <person name="Zaremba-Niedzwiedzka K."/>
            <person name="Martijn J."/>
            <person name="Lind A.E."/>
            <person name="van Eijk R."/>
            <person name="Schleper C."/>
            <person name="Guy L."/>
            <person name="Ettema T.J."/>
        </authorList>
    </citation>
    <scope>NUCLEOTIDE SEQUENCE</scope>
</reference>
<keyword evidence="1" id="KW-0812">Transmembrane</keyword>
<feature type="transmembrane region" description="Helical" evidence="1">
    <location>
        <begin position="6"/>
        <end position="23"/>
    </location>
</feature>
<protein>
    <submittedName>
        <fullName evidence="2">Uncharacterized protein</fullName>
    </submittedName>
</protein>
<organism evidence="2">
    <name type="scientific">marine sediment metagenome</name>
    <dbReference type="NCBI Taxonomy" id="412755"/>
    <lineage>
        <taxon>unclassified sequences</taxon>
        <taxon>metagenomes</taxon>
        <taxon>ecological metagenomes</taxon>
    </lineage>
</organism>
<evidence type="ECO:0000313" key="2">
    <source>
        <dbReference type="EMBL" id="KKK70194.1"/>
    </source>
</evidence>
<dbReference type="InterPro" id="IPR013783">
    <property type="entry name" value="Ig-like_fold"/>
</dbReference>
<sequence>MVGAGIAVVIFLAMLLIAVLLPVRRVKHDPRLWRHGLHYHLSDEPPDPEPREYRGRIDDIRVYDTDLSMDQIILWMNGGYPTFNKAMRPYPMNAATDVPLNVVLDWVPGENVGDVNGHDVYFGTTSPGVFQGNQAAVTFDTGTMLADTTYYWRIDEVNDTHPNSPWKGDVWSFTIPPKTAYDPDPADGIKFVDPEVEL</sequence>
<evidence type="ECO:0000256" key="1">
    <source>
        <dbReference type="SAM" id="Phobius"/>
    </source>
</evidence>
<accession>A0A0F8ZUZ9</accession>
<dbReference type="Gene3D" id="2.60.40.10">
    <property type="entry name" value="Immunoglobulins"/>
    <property type="match status" value="1"/>
</dbReference>